<organism evidence="2 3">
    <name type="scientific">Streptomyces niveiscabiei</name>
    <dbReference type="NCBI Taxonomy" id="164115"/>
    <lineage>
        <taxon>Bacteria</taxon>
        <taxon>Bacillati</taxon>
        <taxon>Actinomycetota</taxon>
        <taxon>Actinomycetes</taxon>
        <taxon>Kitasatosporales</taxon>
        <taxon>Streptomycetaceae</taxon>
        <taxon>Streptomyces</taxon>
    </lineage>
</organism>
<keyword evidence="1" id="KW-0812">Transmembrane</keyword>
<dbReference type="Proteomes" id="UP001631957">
    <property type="component" value="Unassembled WGS sequence"/>
</dbReference>
<dbReference type="RefSeq" id="WP_159051908.1">
    <property type="nucleotide sequence ID" value="NZ_JBJVNI010000030.1"/>
</dbReference>
<evidence type="ECO:0000256" key="1">
    <source>
        <dbReference type="SAM" id="Phobius"/>
    </source>
</evidence>
<protein>
    <submittedName>
        <fullName evidence="2">Uncharacterized protein</fullName>
    </submittedName>
</protein>
<evidence type="ECO:0000313" key="3">
    <source>
        <dbReference type="Proteomes" id="UP001631957"/>
    </source>
</evidence>
<keyword evidence="1" id="KW-0472">Membrane</keyword>
<accession>A0ABW9I3V8</accession>
<evidence type="ECO:0000313" key="2">
    <source>
        <dbReference type="EMBL" id="MFM9615020.1"/>
    </source>
</evidence>
<name>A0ABW9I3V8_9ACTN</name>
<keyword evidence="3" id="KW-1185">Reference proteome</keyword>
<dbReference type="EMBL" id="JBJVNI010000030">
    <property type="protein sequence ID" value="MFM9615020.1"/>
    <property type="molecule type" value="Genomic_DNA"/>
</dbReference>
<gene>
    <name evidence="2" type="ORF">ACKI18_40850</name>
</gene>
<reference evidence="2 3" key="1">
    <citation type="submission" date="2024-12" db="EMBL/GenBank/DDBJ databases">
        <title>Forecasting of Potato common scab and diversities of Pathogenic streptomyces spp. in china.</title>
        <authorList>
            <person name="Handique U."/>
            <person name="Wu J."/>
        </authorList>
    </citation>
    <scope>NUCLEOTIDE SEQUENCE [LARGE SCALE GENOMIC DNA]</scope>
    <source>
        <strain evidence="2 3">ZRIMU1530</strain>
    </source>
</reference>
<keyword evidence="1" id="KW-1133">Transmembrane helix</keyword>
<proteinExistence type="predicted"/>
<sequence>MTDPTRRPYFELRIGGFHMTADRFPARLLTAIVTAGGSVLGMWSVYGR</sequence>
<feature type="transmembrane region" description="Helical" evidence="1">
    <location>
        <begin position="28"/>
        <end position="46"/>
    </location>
</feature>
<comment type="caution">
    <text evidence="2">The sequence shown here is derived from an EMBL/GenBank/DDBJ whole genome shotgun (WGS) entry which is preliminary data.</text>
</comment>